<feature type="region of interest" description="Disordered" evidence="1">
    <location>
        <begin position="41"/>
        <end position="62"/>
    </location>
</feature>
<dbReference type="Proteomes" id="UP000245838">
    <property type="component" value="Chromosome sggmmb4_Chromosome"/>
</dbReference>
<accession>A0A193QGD3</accession>
<sequence length="62" mass="6998">MLALASQAADVPVAHLVGHYTGSEGAERPKRRSLWEKRRKRLICRQGKSPGQQARGDWGWDK</sequence>
<gene>
    <name evidence="2" type="ORF">SGGMMB4_01208</name>
</gene>
<organism evidence="2 3">
    <name type="scientific">Sodalis glossinidius (strain morsitans)</name>
    <dbReference type="NCBI Taxonomy" id="343509"/>
    <lineage>
        <taxon>Bacteria</taxon>
        <taxon>Pseudomonadati</taxon>
        <taxon>Pseudomonadota</taxon>
        <taxon>Gammaproteobacteria</taxon>
        <taxon>Enterobacterales</taxon>
        <taxon>Bruguierivoracaceae</taxon>
        <taxon>Sodalis</taxon>
    </lineage>
</organism>
<name>A0A193QGD3_SODGM</name>
<dbReference type="AlphaFoldDB" id="A0A193QGD3"/>
<reference evidence="2 3" key="1">
    <citation type="submission" date="2015-05" db="EMBL/GenBank/DDBJ databases">
        <authorList>
            <person name="Goodhead I."/>
        </authorList>
    </citation>
    <scope>NUCLEOTIDE SEQUENCE [LARGE SCALE GENOMIC DNA]</scope>
    <source>
        <strain evidence="3">morsitans</strain>
    </source>
</reference>
<evidence type="ECO:0000313" key="3">
    <source>
        <dbReference type="Proteomes" id="UP000245838"/>
    </source>
</evidence>
<dbReference type="BioCyc" id="SGLO343509:SGP1_RS04530-MONOMER"/>
<dbReference type="EMBL" id="LN854557">
    <property type="protein sequence ID" value="CRL44221.1"/>
    <property type="molecule type" value="Genomic_DNA"/>
</dbReference>
<evidence type="ECO:0000313" key="2">
    <source>
        <dbReference type="EMBL" id="CRL44221.1"/>
    </source>
</evidence>
<proteinExistence type="predicted"/>
<protein>
    <submittedName>
        <fullName evidence="2">Uncharacterized protein</fullName>
    </submittedName>
</protein>
<evidence type="ECO:0000256" key="1">
    <source>
        <dbReference type="SAM" id="MobiDB-lite"/>
    </source>
</evidence>